<dbReference type="EMBL" id="DXBR01000052">
    <property type="protein sequence ID" value="HIZ39442.1"/>
    <property type="molecule type" value="Genomic_DNA"/>
</dbReference>
<evidence type="ECO:0000313" key="5">
    <source>
        <dbReference type="EMBL" id="HIZ39442.1"/>
    </source>
</evidence>
<evidence type="ECO:0000256" key="3">
    <source>
        <dbReference type="ARBA" id="ARBA00023163"/>
    </source>
</evidence>
<dbReference type="GO" id="GO:0003700">
    <property type="term" value="F:DNA-binding transcription factor activity"/>
    <property type="evidence" value="ECO:0007669"/>
    <property type="project" value="InterPro"/>
</dbReference>
<dbReference type="AlphaFoldDB" id="A0A9D2J7Y1"/>
<comment type="caution">
    <text evidence="5">The sequence shown here is derived from an EMBL/GenBank/DDBJ whole genome shotgun (WGS) entry which is preliminary data.</text>
</comment>
<dbReference type="PRINTS" id="PR00032">
    <property type="entry name" value="HTHARAC"/>
</dbReference>
<dbReference type="SMART" id="SM00342">
    <property type="entry name" value="HTH_ARAC"/>
    <property type="match status" value="1"/>
</dbReference>
<dbReference type="InterPro" id="IPR003313">
    <property type="entry name" value="AraC-bd"/>
</dbReference>
<evidence type="ECO:0000313" key="6">
    <source>
        <dbReference type="Proteomes" id="UP000824049"/>
    </source>
</evidence>
<evidence type="ECO:0000259" key="4">
    <source>
        <dbReference type="PROSITE" id="PS01124"/>
    </source>
</evidence>
<accession>A0A9D2J7Y1</accession>
<name>A0A9D2J7Y1_9FIRM</name>
<dbReference type="InterPro" id="IPR014710">
    <property type="entry name" value="RmlC-like_jellyroll"/>
</dbReference>
<dbReference type="Pfam" id="PF12833">
    <property type="entry name" value="HTH_18"/>
    <property type="match status" value="1"/>
</dbReference>
<organism evidence="5 6">
    <name type="scientific">Candidatus Anaerobutyricum stercoris</name>
    <dbReference type="NCBI Taxonomy" id="2838457"/>
    <lineage>
        <taxon>Bacteria</taxon>
        <taxon>Bacillati</taxon>
        <taxon>Bacillota</taxon>
        <taxon>Clostridia</taxon>
        <taxon>Lachnospirales</taxon>
        <taxon>Lachnospiraceae</taxon>
        <taxon>Anaerobutyricum</taxon>
    </lineage>
</organism>
<evidence type="ECO:0000256" key="1">
    <source>
        <dbReference type="ARBA" id="ARBA00023015"/>
    </source>
</evidence>
<dbReference type="PANTHER" id="PTHR43280">
    <property type="entry name" value="ARAC-FAMILY TRANSCRIPTIONAL REGULATOR"/>
    <property type="match status" value="1"/>
</dbReference>
<keyword evidence="3" id="KW-0804">Transcription</keyword>
<proteinExistence type="predicted"/>
<dbReference type="InterPro" id="IPR018060">
    <property type="entry name" value="HTH_AraC"/>
</dbReference>
<keyword evidence="2" id="KW-0238">DNA-binding</keyword>
<reference evidence="5" key="1">
    <citation type="journal article" date="2021" name="PeerJ">
        <title>Extensive microbial diversity within the chicken gut microbiome revealed by metagenomics and culture.</title>
        <authorList>
            <person name="Gilroy R."/>
            <person name="Ravi A."/>
            <person name="Getino M."/>
            <person name="Pursley I."/>
            <person name="Horton D.L."/>
            <person name="Alikhan N.F."/>
            <person name="Baker D."/>
            <person name="Gharbi K."/>
            <person name="Hall N."/>
            <person name="Watson M."/>
            <person name="Adriaenssens E.M."/>
            <person name="Foster-Nyarko E."/>
            <person name="Jarju S."/>
            <person name="Secka A."/>
            <person name="Antonio M."/>
            <person name="Oren A."/>
            <person name="Chaudhuri R.R."/>
            <person name="La Ragione R."/>
            <person name="Hildebrand F."/>
            <person name="Pallen M.J."/>
        </authorList>
    </citation>
    <scope>NUCLEOTIDE SEQUENCE</scope>
    <source>
        <strain evidence="5">CHK179-28034</strain>
    </source>
</reference>
<dbReference type="SUPFAM" id="SSF51215">
    <property type="entry name" value="Regulatory protein AraC"/>
    <property type="match status" value="1"/>
</dbReference>
<feature type="domain" description="HTH araC/xylS-type" evidence="4">
    <location>
        <begin position="190"/>
        <end position="287"/>
    </location>
</feature>
<dbReference type="SUPFAM" id="SSF46689">
    <property type="entry name" value="Homeodomain-like"/>
    <property type="match status" value="2"/>
</dbReference>
<dbReference type="Gene3D" id="2.60.120.10">
    <property type="entry name" value="Jelly Rolls"/>
    <property type="match status" value="1"/>
</dbReference>
<keyword evidence="1" id="KW-0805">Transcription regulation</keyword>
<sequence length="301" mass="35386">MDVDKNYRIDANFRWLGSEIKANEELCLTVCGIERCKPDKSYGPSMREDYHVHFVLHGKGTLEIGGKSYQLQRGQIFVIPPGIETFYYADPEDPWNYTWVSFGGTRAGYFLEKAGITEEKPVRDTYIEPERFLEITEKILNHHELTVANELIRTSLLYEIIALLVESQYENMDQKDKEEIYDYSPDIYVNTALEYMHEHYSHTRISEVASFIGISRYYLTHIFKEKLHISPQEYLLNYRMEQANRLLRTTSLSVQAISEKVGYENPLTFSKTFKGKYGLSPKKYREKLKGEELRHLEETRQ</sequence>
<dbReference type="CDD" id="cd06986">
    <property type="entry name" value="cupin_MmsR-like_N"/>
    <property type="match status" value="1"/>
</dbReference>
<dbReference type="Proteomes" id="UP000824049">
    <property type="component" value="Unassembled WGS sequence"/>
</dbReference>
<dbReference type="Pfam" id="PF02311">
    <property type="entry name" value="AraC_binding"/>
    <property type="match status" value="1"/>
</dbReference>
<reference evidence="5" key="2">
    <citation type="submission" date="2021-04" db="EMBL/GenBank/DDBJ databases">
        <authorList>
            <person name="Gilroy R."/>
        </authorList>
    </citation>
    <scope>NUCLEOTIDE SEQUENCE</scope>
    <source>
        <strain evidence="5">CHK179-28034</strain>
    </source>
</reference>
<evidence type="ECO:0000256" key="2">
    <source>
        <dbReference type="ARBA" id="ARBA00023125"/>
    </source>
</evidence>
<protein>
    <submittedName>
        <fullName evidence="5">AraC family transcriptional regulator</fullName>
    </submittedName>
</protein>
<dbReference type="PROSITE" id="PS01124">
    <property type="entry name" value="HTH_ARAC_FAMILY_2"/>
    <property type="match status" value="1"/>
</dbReference>
<dbReference type="Gene3D" id="1.10.10.60">
    <property type="entry name" value="Homeodomain-like"/>
    <property type="match status" value="2"/>
</dbReference>
<dbReference type="InterPro" id="IPR020449">
    <property type="entry name" value="Tscrpt_reg_AraC-type_HTH"/>
</dbReference>
<dbReference type="GO" id="GO:0043565">
    <property type="term" value="F:sequence-specific DNA binding"/>
    <property type="evidence" value="ECO:0007669"/>
    <property type="project" value="InterPro"/>
</dbReference>
<dbReference type="InterPro" id="IPR037923">
    <property type="entry name" value="HTH-like"/>
</dbReference>
<dbReference type="InterPro" id="IPR009057">
    <property type="entry name" value="Homeodomain-like_sf"/>
</dbReference>
<dbReference type="PANTHER" id="PTHR43280:SF2">
    <property type="entry name" value="HTH-TYPE TRANSCRIPTIONAL REGULATOR EXSA"/>
    <property type="match status" value="1"/>
</dbReference>
<gene>
    <name evidence="5" type="ORF">H9968_05900</name>
</gene>